<dbReference type="GO" id="GO:0009378">
    <property type="term" value="F:four-way junction helicase activity"/>
    <property type="evidence" value="ECO:0007669"/>
    <property type="project" value="InterPro"/>
</dbReference>
<dbReference type="InterPro" id="IPR036388">
    <property type="entry name" value="WH-like_DNA-bd_sf"/>
</dbReference>
<dbReference type="Pfam" id="PF05491">
    <property type="entry name" value="WHD_RuvB"/>
    <property type="match status" value="1"/>
</dbReference>
<protein>
    <recommendedName>
        <fullName evidence="9">Holliday junction branch migration complex subunit RuvB</fullName>
        <ecNumber evidence="9">3.6.4.-</ecNumber>
    </recommendedName>
</protein>
<dbReference type="AlphaFoldDB" id="A0A291IRJ6"/>
<comment type="function">
    <text evidence="9">The RuvA-RuvB-RuvC complex processes Holliday junction (HJ) DNA during genetic recombination and DNA repair, while the RuvA-RuvB complex plays an important role in the rescue of blocked DNA replication forks via replication fork reversal (RFR). RuvA specifically binds to HJ cruciform DNA, conferring on it an open structure. The RuvB hexamer acts as an ATP-dependent pump, pulling dsDNA into and through the RuvAB complex. RuvB forms 2 homohexamers on either side of HJ DNA bound by 1 or 2 RuvA tetramers; 4 subunits per hexamer contact DNA at a time. Coordinated motions by a converter formed by DNA-disengaged RuvB subunits stimulates ATP hydrolysis and nucleotide exchange. Immobilization of the converter enables RuvB to convert the ATP-contained energy into a lever motion, pulling 2 nucleotides of DNA out of the RuvA tetramer per ATP hydrolyzed, thus driving DNA branch migration. The RuvB motors rotate together with the DNA substrate, which together with the progressing nucleotide cycle form the mechanistic basis for DNA recombination by continuous HJ branch migration. Branch migration allows RuvC to scan DNA until it finds its consensus sequence, where it cleaves and resolves cruciform DNA.</text>
</comment>
<dbReference type="Gene3D" id="1.10.8.60">
    <property type="match status" value="1"/>
</dbReference>
<keyword evidence="8 9" id="KW-0234">DNA repair</keyword>
<dbReference type="CDD" id="cd00009">
    <property type="entry name" value="AAA"/>
    <property type="match status" value="1"/>
</dbReference>
<dbReference type="SUPFAM" id="SSF46785">
    <property type="entry name" value="Winged helix' DNA-binding domain"/>
    <property type="match status" value="1"/>
</dbReference>
<feature type="binding site" evidence="9">
    <location>
        <position position="49"/>
    </location>
    <ligand>
        <name>ATP</name>
        <dbReference type="ChEBI" id="CHEBI:30616"/>
    </ligand>
</feature>
<dbReference type="PANTHER" id="PTHR42848">
    <property type="match status" value="1"/>
</dbReference>
<dbReference type="EMBL" id="CP023668">
    <property type="protein sequence ID" value="ATG97409.1"/>
    <property type="molecule type" value="Genomic_DNA"/>
</dbReference>
<feature type="binding site" evidence="9">
    <location>
        <position position="295"/>
    </location>
    <ligand>
        <name>DNA</name>
        <dbReference type="ChEBI" id="CHEBI:16991"/>
    </ligand>
</feature>
<dbReference type="GO" id="GO:0000400">
    <property type="term" value="F:four-way junction DNA binding"/>
    <property type="evidence" value="ECO:0007669"/>
    <property type="project" value="UniProtKB-UniRule"/>
</dbReference>
<keyword evidence="11" id="KW-1185">Reference proteome</keyword>
<dbReference type="Gene3D" id="3.40.50.300">
    <property type="entry name" value="P-loop containing nucleotide triphosphate hydrolases"/>
    <property type="match status" value="1"/>
</dbReference>
<comment type="catalytic activity">
    <reaction evidence="9">
        <text>ATP + H2O = ADP + phosphate + H(+)</text>
        <dbReference type="Rhea" id="RHEA:13065"/>
        <dbReference type="ChEBI" id="CHEBI:15377"/>
        <dbReference type="ChEBI" id="CHEBI:15378"/>
        <dbReference type="ChEBI" id="CHEBI:30616"/>
        <dbReference type="ChEBI" id="CHEBI:43474"/>
        <dbReference type="ChEBI" id="CHEBI:456216"/>
    </reaction>
</comment>
<evidence type="ECO:0000256" key="2">
    <source>
        <dbReference type="ARBA" id="ARBA00022741"/>
    </source>
</evidence>
<keyword evidence="1 9" id="KW-0963">Cytoplasm</keyword>
<dbReference type="GO" id="GO:0006310">
    <property type="term" value="P:DNA recombination"/>
    <property type="evidence" value="ECO:0007669"/>
    <property type="project" value="UniProtKB-UniRule"/>
</dbReference>
<dbReference type="InterPro" id="IPR027417">
    <property type="entry name" value="P-loop_NTPase"/>
</dbReference>
<dbReference type="HAMAP" id="MF_00016">
    <property type="entry name" value="DNA_HJ_migration_RuvB"/>
    <property type="match status" value="1"/>
</dbReference>
<dbReference type="GO" id="GO:0005524">
    <property type="term" value="F:ATP binding"/>
    <property type="evidence" value="ECO:0007669"/>
    <property type="project" value="UniProtKB-UniRule"/>
</dbReference>
<feature type="binding site" evidence="9">
    <location>
        <position position="44"/>
    </location>
    <ligand>
        <name>ATP</name>
        <dbReference type="ChEBI" id="CHEBI:30616"/>
    </ligand>
</feature>
<evidence type="ECO:0000256" key="8">
    <source>
        <dbReference type="ARBA" id="ARBA00023204"/>
    </source>
</evidence>
<evidence type="ECO:0000256" key="4">
    <source>
        <dbReference type="ARBA" id="ARBA00022801"/>
    </source>
</evidence>
<dbReference type="GO" id="GO:0006281">
    <property type="term" value="P:DNA repair"/>
    <property type="evidence" value="ECO:0007669"/>
    <property type="project" value="UniProtKB-UniRule"/>
</dbReference>
<organism evidence="10 11">
    <name type="scientific">Mesoplasma lactucae ATCC 49193</name>
    <dbReference type="NCBI Taxonomy" id="81460"/>
    <lineage>
        <taxon>Bacteria</taxon>
        <taxon>Bacillati</taxon>
        <taxon>Mycoplasmatota</taxon>
        <taxon>Mollicutes</taxon>
        <taxon>Entomoplasmatales</taxon>
        <taxon>Entomoplasmataceae</taxon>
        <taxon>Mesoplasma</taxon>
    </lineage>
</organism>
<dbReference type="SUPFAM" id="SSF52540">
    <property type="entry name" value="P-loop containing nucleoside triphosphate hydrolases"/>
    <property type="match status" value="1"/>
</dbReference>
<dbReference type="Pfam" id="PF05496">
    <property type="entry name" value="RuvB_N"/>
    <property type="match status" value="1"/>
</dbReference>
<dbReference type="OrthoDB" id="9804478at2"/>
<accession>A0A291IRJ6</accession>
<dbReference type="PANTHER" id="PTHR42848:SF1">
    <property type="entry name" value="HOLLIDAY JUNCTION BRANCH MIGRATION COMPLEX SUBUNIT RUVB"/>
    <property type="match status" value="1"/>
</dbReference>
<evidence type="ECO:0000313" key="11">
    <source>
        <dbReference type="Proteomes" id="UP000232227"/>
    </source>
</evidence>
<gene>
    <name evidence="9" type="primary">ruvB</name>
    <name evidence="10" type="ORF">CP520_01380</name>
</gene>
<feature type="binding site" evidence="9">
    <location>
        <position position="290"/>
    </location>
    <ligand>
        <name>DNA</name>
        <dbReference type="ChEBI" id="CHEBI:16991"/>
    </ligand>
</feature>
<dbReference type="RefSeq" id="WP_096862697.1">
    <property type="nucleotide sequence ID" value="NZ_CP023668.1"/>
</dbReference>
<dbReference type="KEGG" id="mlac:CP520_01380"/>
<keyword evidence="5 9" id="KW-0067">ATP-binding</keyword>
<evidence type="ECO:0000256" key="9">
    <source>
        <dbReference type="HAMAP-Rule" id="MF_00016"/>
    </source>
</evidence>
<dbReference type="InterPro" id="IPR008823">
    <property type="entry name" value="RuvB_wg_C"/>
</dbReference>
<sequence>MAKITCWEDYIGQENIIANLKMYVEASLILKKPLDHILIYGNSGMGKTTLAYLIGSVMKVKVHVLNGPSLQKPSDIISVLTNIKDNEIIFIDEVHAISKEVTEVLYPAIEEGEINIIIGKEYNSKSINISLPPFTLIAATTELDKLPTPFFNRFPIYFTLQPYNEKEMGEIITNYAKSINLPLNNGIGEYIGKFARNTPRTAINLTKRINDFYLTSRIENLDNRHDIKMALEQIDVYENGLTKSDLDYLKAIANHKVVGLDNLAQILNMPIRIISNVIEPLLISEGYVLRTIKGRSITEKGRMALKKAEI</sequence>
<comment type="domain">
    <text evidence="9">Has 3 domains, the large (RuvB-L) and small ATPase (RuvB-S) domains and the C-terminal head (RuvB-H) domain. The head domain binds DNA, while the ATPase domains jointly bind ATP, ADP or are empty depending on the state of the subunit in the translocation cycle. During a single DNA translocation step the structure of each domain remains the same, but their relative positions change.</text>
</comment>
<dbReference type="InterPro" id="IPR008824">
    <property type="entry name" value="RuvB-like_N"/>
</dbReference>
<feature type="binding site" evidence="9">
    <location>
        <position position="200"/>
    </location>
    <ligand>
        <name>ATP</name>
        <dbReference type="ChEBI" id="CHEBI:30616"/>
    </ligand>
</feature>
<dbReference type="InterPro" id="IPR041445">
    <property type="entry name" value="AAA_lid_4"/>
</dbReference>
<comment type="subunit">
    <text evidence="9">Homohexamer. Forms an RuvA(8)-RuvB(12)-Holliday junction (HJ) complex. HJ DNA is sandwiched between 2 RuvA tetramers; dsDNA enters through RuvA and exits via RuvB. An RuvB hexamer assembles on each DNA strand where it exits the tetramer. Each RuvB hexamer is contacted by two RuvA subunits (via domain III) on 2 adjacent RuvB subunits; this complex drives branch migration. In the full resolvosome a probable DNA-RuvA(4)-RuvB(12)-RuvC(2) complex forms which resolves the HJ.</text>
</comment>
<dbReference type="Gene3D" id="1.10.10.10">
    <property type="entry name" value="Winged helix-like DNA-binding domain superfamily/Winged helix DNA-binding domain"/>
    <property type="match status" value="1"/>
</dbReference>
<evidence type="ECO:0000256" key="1">
    <source>
        <dbReference type="ARBA" id="ARBA00022490"/>
    </source>
</evidence>
<feature type="binding site" evidence="9">
    <location>
        <position position="163"/>
    </location>
    <ligand>
        <name>ATP</name>
        <dbReference type="ChEBI" id="CHEBI:30616"/>
    </ligand>
</feature>
<evidence type="ECO:0000256" key="3">
    <source>
        <dbReference type="ARBA" id="ARBA00022763"/>
    </source>
</evidence>
<evidence type="ECO:0000313" key="10">
    <source>
        <dbReference type="EMBL" id="ATG97409.1"/>
    </source>
</evidence>
<comment type="similarity">
    <text evidence="9">Belongs to the RuvB family.</text>
</comment>
<keyword evidence="4 9" id="KW-0378">Hydrolase</keyword>
<name>A0A291IRJ6_9MOLU</name>
<proteinExistence type="inferred from homology"/>
<dbReference type="GO" id="GO:0005737">
    <property type="term" value="C:cytoplasm"/>
    <property type="evidence" value="ECO:0007669"/>
    <property type="project" value="UniProtKB-SubCell"/>
</dbReference>
<dbReference type="EC" id="3.6.4.-" evidence="9"/>
<keyword evidence="7 9" id="KW-0233">DNA recombination</keyword>
<dbReference type="InterPro" id="IPR036390">
    <property type="entry name" value="WH_DNA-bd_sf"/>
</dbReference>
<feature type="binding site" evidence="9">
    <location>
        <position position="48"/>
    </location>
    <ligand>
        <name>ATP</name>
        <dbReference type="ChEBI" id="CHEBI:30616"/>
    </ligand>
</feature>
<comment type="subcellular location">
    <subcellularLocation>
        <location evidence="9">Cytoplasm</location>
    </subcellularLocation>
</comment>
<dbReference type="Proteomes" id="UP000232227">
    <property type="component" value="Chromosome"/>
</dbReference>
<keyword evidence="10" id="KW-0347">Helicase</keyword>
<dbReference type="InterPro" id="IPR004605">
    <property type="entry name" value="DNA_helicase_Holl-junc_RuvB"/>
</dbReference>
<keyword evidence="3 9" id="KW-0227">DNA damage</keyword>
<dbReference type="InterPro" id="IPR003593">
    <property type="entry name" value="AAA+_ATPase"/>
</dbReference>
<feature type="binding site" evidence="9">
    <location>
        <position position="47"/>
    </location>
    <ligand>
        <name>ATP</name>
        <dbReference type="ChEBI" id="CHEBI:30616"/>
    </ligand>
</feature>
<feature type="region of interest" description="Head domain (RuvB-H)" evidence="9">
    <location>
        <begin position="238"/>
        <end position="310"/>
    </location>
</feature>
<feature type="binding site" evidence="9">
    <location>
        <position position="153"/>
    </location>
    <ligand>
        <name>ATP</name>
        <dbReference type="ChEBI" id="CHEBI:30616"/>
    </ligand>
</feature>
<dbReference type="NCBIfam" id="NF000868">
    <property type="entry name" value="PRK00080.1"/>
    <property type="match status" value="1"/>
</dbReference>
<comment type="caution">
    <text evidence="9">Lacks conserved residue(s) required for the propagation of feature annotation.</text>
</comment>
<dbReference type="GO" id="GO:0048476">
    <property type="term" value="C:Holliday junction resolvase complex"/>
    <property type="evidence" value="ECO:0007669"/>
    <property type="project" value="UniProtKB-UniRule"/>
</dbReference>
<dbReference type="Pfam" id="PF17864">
    <property type="entry name" value="AAA_lid_4"/>
    <property type="match status" value="1"/>
</dbReference>
<reference evidence="10 11" key="1">
    <citation type="submission" date="2017-09" db="EMBL/GenBank/DDBJ databases">
        <title>SPAdes assembly of the Mesoplasma lactucae genome.</title>
        <authorList>
            <person name="Knight T.F."/>
            <person name="Rubinstein R."/>
            <person name="Citino T."/>
        </authorList>
    </citation>
    <scope>NUCLEOTIDE SEQUENCE [LARGE SCALE GENOMIC DNA]</scope>
    <source>
        <strain evidence="10 11">831-C4</strain>
    </source>
</reference>
<evidence type="ECO:0000256" key="7">
    <source>
        <dbReference type="ARBA" id="ARBA00023172"/>
    </source>
</evidence>
<evidence type="ECO:0000256" key="6">
    <source>
        <dbReference type="ARBA" id="ARBA00023125"/>
    </source>
</evidence>
<feature type="binding site" evidence="9">
    <location>
        <position position="48"/>
    </location>
    <ligand>
        <name>Mg(2+)</name>
        <dbReference type="ChEBI" id="CHEBI:18420"/>
    </ligand>
</feature>
<keyword evidence="6 9" id="KW-0238">DNA-binding</keyword>
<dbReference type="SMART" id="SM00382">
    <property type="entry name" value="AAA"/>
    <property type="match status" value="1"/>
</dbReference>
<dbReference type="GO" id="GO:0016887">
    <property type="term" value="F:ATP hydrolysis activity"/>
    <property type="evidence" value="ECO:0007669"/>
    <property type="project" value="RHEA"/>
</dbReference>
<keyword evidence="2 9" id="KW-0547">Nucleotide-binding</keyword>
<evidence type="ECO:0000256" key="5">
    <source>
        <dbReference type="ARBA" id="ARBA00022840"/>
    </source>
</evidence>